<dbReference type="SMART" id="SM00703">
    <property type="entry name" value="NRF"/>
    <property type="match status" value="1"/>
</dbReference>
<keyword evidence="1" id="KW-0472">Membrane</keyword>
<protein>
    <submittedName>
        <fullName evidence="3">Nose resistant to fluoxetine protein 6</fullName>
    </submittedName>
</protein>
<reference evidence="3 4" key="1">
    <citation type="submission" date="2021-06" db="EMBL/GenBank/DDBJ databases">
        <title>Caerostris darwini draft genome.</title>
        <authorList>
            <person name="Kono N."/>
            <person name="Arakawa K."/>
        </authorList>
    </citation>
    <scope>NUCLEOTIDE SEQUENCE [LARGE SCALE GENOMIC DNA]</scope>
</reference>
<feature type="transmembrane region" description="Helical" evidence="1">
    <location>
        <begin position="578"/>
        <end position="595"/>
    </location>
</feature>
<dbReference type="GO" id="GO:0016747">
    <property type="term" value="F:acyltransferase activity, transferring groups other than amino-acyl groups"/>
    <property type="evidence" value="ECO:0007669"/>
    <property type="project" value="InterPro"/>
</dbReference>
<feature type="transmembrane region" description="Helical" evidence="1">
    <location>
        <begin position="383"/>
        <end position="412"/>
    </location>
</feature>
<feature type="transmembrane region" description="Helical" evidence="1">
    <location>
        <begin position="607"/>
        <end position="629"/>
    </location>
</feature>
<dbReference type="Pfam" id="PF01757">
    <property type="entry name" value="Acyl_transf_3"/>
    <property type="match status" value="1"/>
</dbReference>
<evidence type="ECO:0000313" key="4">
    <source>
        <dbReference type="Proteomes" id="UP001054837"/>
    </source>
</evidence>
<dbReference type="PANTHER" id="PTHR11161:SF0">
    <property type="entry name" value="O-ACYLTRANSFERASE LIKE PROTEIN"/>
    <property type="match status" value="1"/>
</dbReference>
<feature type="transmembrane region" description="Helical" evidence="1">
    <location>
        <begin position="519"/>
        <end position="538"/>
    </location>
</feature>
<feature type="transmembrane region" description="Helical" evidence="1">
    <location>
        <begin position="12"/>
        <end position="31"/>
    </location>
</feature>
<feature type="non-terminal residue" evidence="3">
    <location>
        <position position="713"/>
    </location>
</feature>
<dbReference type="PANTHER" id="PTHR11161">
    <property type="entry name" value="O-ACYLTRANSFERASE"/>
    <property type="match status" value="1"/>
</dbReference>
<feature type="transmembrane region" description="Helical" evidence="1">
    <location>
        <begin position="238"/>
        <end position="261"/>
    </location>
</feature>
<proteinExistence type="predicted"/>
<evidence type="ECO:0000259" key="2">
    <source>
        <dbReference type="SMART" id="SM00703"/>
    </source>
</evidence>
<accession>A0AAV4RIJ6</accession>
<dbReference type="EMBL" id="BPLQ01006148">
    <property type="protein sequence ID" value="GIY20297.1"/>
    <property type="molecule type" value="Genomic_DNA"/>
</dbReference>
<name>A0AAV4RIJ6_9ARAC</name>
<keyword evidence="1" id="KW-1133">Transmembrane helix</keyword>
<sequence>MLHLKCDVPSCNHLYVLCSFAAISSAAFLVMRQTVESKNSHKQLDLTRIVENFANHVDRSRKLKSTPDEDKEHLKDFIHIFQKSIIPMLLNLLMQTASDKCYKDAMYTYENLASFNWATKMLDSYGKPESGILLGNLNWIGEYDECVNAYAPQKENTSIGGFHGKYCTMQIPFQFGNKSMPISTAVCLPDTCNPSTHPFNISGGSNSTNSSFIEELDSMLNNSTLTCRRTSREYTTSAVVVICLLSFFAVLAFIGSSITALEYCMKINPSTESFYRKSISERTIINEDAYSLSNKKSDEVLFINEANENKLPKWLEKCKPFFNCFCIFTNGEKIINIASSEGQLPCLHGIRFLSLSWVILGHAFTLLPATIRNTTEVTDMVNHWIFEVVLSGGFAVDSFFVLSGFLVAYLYFKQCSKNGGKIPWLYFYIHRYIRLTPVYMIVVAYFTTLYTYSNSGPLWPDYDVEANCKAGWWWNILYINNLQDKRYLCMNWSWYLSNDMQFYIISPLLLISLRRWPKIGYSLMGLLFAISFTAYFAVTYEYDFDVTIESIAAGGSVNFQGMMDKVTELSNKTYTKPYTRISPYLVGILLAYFLHRRKQNNSPKLKTVTLLLGWLVASSITLACVFGLYNHKLTLIEACFYNSLSRTCFACGVAWVIFVCVAGQGGVVNSILSWKVWIPLSRLTYCAYLVHPLVLEYSFLSIRRMFEYSHITM</sequence>
<keyword evidence="4" id="KW-1185">Reference proteome</keyword>
<comment type="caution">
    <text evidence="3">The sequence shown here is derived from an EMBL/GenBank/DDBJ whole genome shotgun (WGS) entry which is preliminary data.</text>
</comment>
<dbReference type="InterPro" id="IPR002656">
    <property type="entry name" value="Acyl_transf_3_dom"/>
</dbReference>
<evidence type="ECO:0000256" key="1">
    <source>
        <dbReference type="SAM" id="Phobius"/>
    </source>
</evidence>
<dbReference type="Pfam" id="PF20146">
    <property type="entry name" value="NRF"/>
    <property type="match status" value="1"/>
</dbReference>
<evidence type="ECO:0000313" key="3">
    <source>
        <dbReference type="EMBL" id="GIY20297.1"/>
    </source>
</evidence>
<dbReference type="InterPro" id="IPR052728">
    <property type="entry name" value="O2_lipid_transport_reg"/>
</dbReference>
<feature type="transmembrane region" description="Helical" evidence="1">
    <location>
        <begin position="649"/>
        <end position="672"/>
    </location>
</feature>
<feature type="domain" description="Nose resistant-to-fluoxetine protein N-terminal" evidence="2">
    <location>
        <begin position="98"/>
        <end position="208"/>
    </location>
</feature>
<feature type="transmembrane region" description="Helical" evidence="1">
    <location>
        <begin position="432"/>
        <end position="452"/>
    </location>
</feature>
<dbReference type="InterPro" id="IPR006621">
    <property type="entry name" value="Nose-resist-to-fluoxetine_N"/>
</dbReference>
<organism evidence="3 4">
    <name type="scientific">Caerostris darwini</name>
    <dbReference type="NCBI Taxonomy" id="1538125"/>
    <lineage>
        <taxon>Eukaryota</taxon>
        <taxon>Metazoa</taxon>
        <taxon>Ecdysozoa</taxon>
        <taxon>Arthropoda</taxon>
        <taxon>Chelicerata</taxon>
        <taxon>Arachnida</taxon>
        <taxon>Araneae</taxon>
        <taxon>Araneomorphae</taxon>
        <taxon>Entelegynae</taxon>
        <taxon>Araneoidea</taxon>
        <taxon>Araneidae</taxon>
        <taxon>Caerostris</taxon>
    </lineage>
</organism>
<feature type="transmembrane region" description="Helical" evidence="1">
    <location>
        <begin position="492"/>
        <end position="512"/>
    </location>
</feature>
<gene>
    <name evidence="3" type="primary">nrf-6</name>
    <name evidence="3" type="ORF">CDAR_405211</name>
</gene>
<dbReference type="AlphaFoldDB" id="A0AAV4RIJ6"/>
<keyword evidence="1" id="KW-0812">Transmembrane</keyword>
<dbReference type="Proteomes" id="UP001054837">
    <property type="component" value="Unassembled WGS sequence"/>
</dbReference>